<evidence type="ECO:0000313" key="1">
    <source>
        <dbReference type="EMBL" id="EHM40974.1"/>
    </source>
</evidence>
<dbReference type="Proteomes" id="UP000005959">
    <property type="component" value="Unassembled WGS sequence"/>
</dbReference>
<protein>
    <submittedName>
        <fullName evidence="1">Uncharacterized protein</fullName>
    </submittedName>
</protein>
<name>G9Y956_HAFAL</name>
<dbReference type="EMBL" id="AGCI01000072">
    <property type="protein sequence ID" value="EHM40974.1"/>
    <property type="molecule type" value="Genomic_DNA"/>
</dbReference>
<dbReference type="PATRIC" id="fig|1002364.3.peg.2905"/>
<gene>
    <name evidence="1" type="ORF">HMPREF0454_03207</name>
</gene>
<comment type="caution">
    <text evidence="1">The sequence shown here is derived from an EMBL/GenBank/DDBJ whole genome shotgun (WGS) entry which is preliminary data.</text>
</comment>
<dbReference type="HOGENOM" id="CLU_3184343_0_0_6"/>
<sequence>MSEYTCAVHQLQPEDLLLKTNLRHNPKFFIIQTGFTCPKCGTETII</sequence>
<evidence type="ECO:0000313" key="2">
    <source>
        <dbReference type="Proteomes" id="UP000005959"/>
    </source>
</evidence>
<accession>G9Y956</accession>
<reference evidence="1 2" key="1">
    <citation type="submission" date="2011-08" db="EMBL/GenBank/DDBJ databases">
        <authorList>
            <person name="Weinstock G."/>
            <person name="Sodergren E."/>
            <person name="Clifton S."/>
            <person name="Fulton L."/>
            <person name="Fulton B."/>
            <person name="Courtney L."/>
            <person name="Fronick C."/>
            <person name="Harrison M."/>
            <person name="Strong C."/>
            <person name="Farmer C."/>
            <person name="Delahaunty K."/>
            <person name="Markovic C."/>
            <person name="Hall O."/>
            <person name="Minx P."/>
            <person name="Tomlinson C."/>
            <person name="Mitreva M."/>
            <person name="Hou S."/>
            <person name="Chen J."/>
            <person name="Wollam A."/>
            <person name="Pepin K.H."/>
            <person name="Johnson M."/>
            <person name="Bhonagiri V."/>
            <person name="Zhang X."/>
            <person name="Suruliraj S."/>
            <person name="Warren W."/>
            <person name="Chinwalla A."/>
            <person name="Mardis E.R."/>
            <person name="Wilson R.K."/>
        </authorList>
    </citation>
    <scope>NUCLEOTIDE SEQUENCE [LARGE SCALE GENOMIC DNA]</scope>
    <source>
        <strain evidence="1 2">ATCC 51873</strain>
    </source>
</reference>
<organism evidence="1 2">
    <name type="scientific">Hafnia alvei ATCC 51873</name>
    <dbReference type="NCBI Taxonomy" id="1002364"/>
    <lineage>
        <taxon>Bacteria</taxon>
        <taxon>Pseudomonadati</taxon>
        <taxon>Pseudomonadota</taxon>
        <taxon>Gammaproteobacteria</taxon>
        <taxon>Enterobacterales</taxon>
        <taxon>Hafniaceae</taxon>
        <taxon>Hafnia</taxon>
    </lineage>
</organism>
<proteinExistence type="predicted"/>
<dbReference type="AlphaFoldDB" id="G9Y956"/>